<name>A0A4C1SCV6_EUMVA</name>
<gene>
    <name evidence="1" type="ORF">EVAR_104034_1</name>
</gene>
<keyword evidence="2" id="KW-1185">Reference proteome</keyword>
<protein>
    <submittedName>
        <fullName evidence="1">Uncharacterized protein</fullName>
    </submittedName>
</protein>
<accession>A0A4C1SCV6</accession>
<reference evidence="1 2" key="1">
    <citation type="journal article" date="2019" name="Commun. Biol.">
        <title>The bagworm genome reveals a unique fibroin gene that provides high tensile strength.</title>
        <authorList>
            <person name="Kono N."/>
            <person name="Nakamura H."/>
            <person name="Ohtoshi R."/>
            <person name="Tomita M."/>
            <person name="Numata K."/>
            <person name="Arakawa K."/>
        </authorList>
    </citation>
    <scope>NUCLEOTIDE SEQUENCE [LARGE SCALE GENOMIC DNA]</scope>
</reference>
<dbReference type="AlphaFoldDB" id="A0A4C1SCV6"/>
<organism evidence="1 2">
    <name type="scientific">Eumeta variegata</name>
    <name type="common">Bagworm moth</name>
    <name type="synonym">Eumeta japonica</name>
    <dbReference type="NCBI Taxonomy" id="151549"/>
    <lineage>
        <taxon>Eukaryota</taxon>
        <taxon>Metazoa</taxon>
        <taxon>Ecdysozoa</taxon>
        <taxon>Arthropoda</taxon>
        <taxon>Hexapoda</taxon>
        <taxon>Insecta</taxon>
        <taxon>Pterygota</taxon>
        <taxon>Neoptera</taxon>
        <taxon>Endopterygota</taxon>
        <taxon>Lepidoptera</taxon>
        <taxon>Glossata</taxon>
        <taxon>Ditrysia</taxon>
        <taxon>Tineoidea</taxon>
        <taxon>Psychidae</taxon>
        <taxon>Oiketicinae</taxon>
        <taxon>Eumeta</taxon>
    </lineage>
</organism>
<evidence type="ECO:0000313" key="1">
    <source>
        <dbReference type="EMBL" id="GBO98920.1"/>
    </source>
</evidence>
<dbReference type="Proteomes" id="UP000299102">
    <property type="component" value="Unassembled WGS sequence"/>
</dbReference>
<comment type="caution">
    <text evidence="1">The sequence shown here is derived from an EMBL/GenBank/DDBJ whole genome shotgun (WGS) entry which is preliminary data.</text>
</comment>
<proteinExistence type="predicted"/>
<evidence type="ECO:0000313" key="2">
    <source>
        <dbReference type="Proteomes" id="UP000299102"/>
    </source>
</evidence>
<dbReference type="EMBL" id="BGZK01003227">
    <property type="protein sequence ID" value="GBO98920.1"/>
    <property type="molecule type" value="Genomic_DNA"/>
</dbReference>
<sequence length="127" mass="13785">MGHRNSSLTDIKATVKATTCLYSARVKYPTGQLEYFAAATFNVNRMTFQPIAARQIASEFQFATHFAYMTSFTSIDIDGTGVGAVGTVIGVNSGKQSLSGLRLPAKAGHTNMDLEWRNIMRAAALFL</sequence>